<keyword evidence="4 6" id="KW-0378">Hydrolase</keyword>
<dbReference type="PRINTS" id="PR00727">
    <property type="entry name" value="LEADERPTASE"/>
</dbReference>
<sequence length="247" mass="28652">MLSSSSRKAVSYKERKAIAAKRVRRAISLVVFFSLYLFFSNSVSTPLKVVSSSMEPLLFEGDRILYSRFLVDTQSRVLIKANSDISRGDLLVISPPYYRKNQRIIEIINPVIRFFSFQKFQLSSYSRYNWETDKMVKRVIALPGDTIRTVDQKVYLKIPGEKYFSPEEEVLKVKYKVNTIQAPEGWKTGYPLDGSIQEYELSDGEYWVLSDNRGSGSDSFFWGPLKEDRIIGKVFFRYWPLSGFSFL</sequence>
<dbReference type="RefSeq" id="WP_149485750.1">
    <property type="nucleotide sequence ID" value="NZ_CP036150.1"/>
</dbReference>
<evidence type="ECO:0000256" key="3">
    <source>
        <dbReference type="PIRSR" id="PIRSR600223-1"/>
    </source>
</evidence>
<dbReference type="GO" id="GO:0006465">
    <property type="term" value="P:signal peptide processing"/>
    <property type="evidence" value="ECO:0007669"/>
    <property type="project" value="InterPro"/>
</dbReference>
<evidence type="ECO:0000256" key="4">
    <source>
        <dbReference type="RuleBase" id="RU362042"/>
    </source>
</evidence>
<dbReference type="InterPro" id="IPR036286">
    <property type="entry name" value="LexA/Signal_pep-like_sf"/>
</dbReference>
<dbReference type="GO" id="GO:0016020">
    <property type="term" value="C:membrane"/>
    <property type="evidence" value="ECO:0007669"/>
    <property type="project" value="UniProtKB-SubCell"/>
</dbReference>
<name>A0A5C1QL42_9SPIO</name>
<keyword evidence="4" id="KW-0645">Protease</keyword>
<evidence type="ECO:0000256" key="1">
    <source>
        <dbReference type="ARBA" id="ARBA00009370"/>
    </source>
</evidence>
<dbReference type="GO" id="GO:0004252">
    <property type="term" value="F:serine-type endopeptidase activity"/>
    <property type="evidence" value="ECO:0007669"/>
    <property type="project" value="InterPro"/>
</dbReference>
<dbReference type="GO" id="GO:0009003">
    <property type="term" value="F:signal peptidase activity"/>
    <property type="evidence" value="ECO:0007669"/>
    <property type="project" value="UniProtKB-EC"/>
</dbReference>
<accession>A0A5C1QL42</accession>
<dbReference type="NCBIfam" id="TIGR02227">
    <property type="entry name" value="sigpep_I_bact"/>
    <property type="match status" value="1"/>
</dbReference>
<dbReference type="InterPro" id="IPR000223">
    <property type="entry name" value="Pept_S26A_signal_pept_1"/>
</dbReference>
<dbReference type="Pfam" id="PF10502">
    <property type="entry name" value="Peptidase_S26"/>
    <property type="match status" value="1"/>
</dbReference>
<feature type="active site" evidence="3">
    <location>
        <position position="53"/>
    </location>
</feature>
<feature type="active site" evidence="3">
    <location>
        <position position="137"/>
    </location>
</feature>
<organism evidence="6 7">
    <name type="scientific">Oceanispirochaeta crateris</name>
    <dbReference type="NCBI Taxonomy" id="2518645"/>
    <lineage>
        <taxon>Bacteria</taxon>
        <taxon>Pseudomonadati</taxon>
        <taxon>Spirochaetota</taxon>
        <taxon>Spirochaetia</taxon>
        <taxon>Spirochaetales</taxon>
        <taxon>Spirochaetaceae</taxon>
        <taxon>Oceanispirochaeta</taxon>
    </lineage>
</organism>
<dbReference type="InterPro" id="IPR019533">
    <property type="entry name" value="Peptidase_S26"/>
</dbReference>
<evidence type="ECO:0000313" key="7">
    <source>
        <dbReference type="Proteomes" id="UP000324209"/>
    </source>
</evidence>
<feature type="domain" description="Peptidase S26" evidence="5">
    <location>
        <begin position="27"/>
        <end position="239"/>
    </location>
</feature>
<dbReference type="KEGG" id="ock:EXM22_06575"/>
<evidence type="ECO:0000259" key="5">
    <source>
        <dbReference type="Pfam" id="PF10502"/>
    </source>
</evidence>
<keyword evidence="7" id="KW-1185">Reference proteome</keyword>
<dbReference type="Gene3D" id="2.10.109.10">
    <property type="entry name" value="Umud Fragment, subunit A"/>
    <property type="match status" value="1"/>
</dbReference>
<dbReference type="OrthoDB" id="9802919at2"/>
<dbReference type="SUPFAM" id="SSF51306">
    <property type="entry name" value="LexA/Signal peptidase"/>
    <property type="match status" value="1"/>
</dbReference>
<dbReference type="Proteomes" id="UP000324209">
    <property type="component" value="Chromosome"/>
</dbReference>
<gene>
    <name evidence="6" type="primary">lepB</name>
    <name evidence="6" type="ORF">EXM22_06575</name>
</gene>
<comment type="similarity">
    <text evidence="1 4">Belongs to the peptidase S26 family.</text>
</comment>
<dbReference type="AlphaFoldDB" id="A0A5C1QL42"/>
<evidence type="ECO:0000256" key="2">
    <source>
        <dbReference type="ARBA" id="ARBA00019232"/>
    </source>
</evidence>
<dbReference type="PANTHER" id="PTHR43390">
    <property type="entry name" value="SIGNAL PEPTIDASE I"/>
    <property type="match status" value="1"/>
</dbReference>
<comment type="catalytic activity">
    <reaction evidence="4">
        <text>Cleavage of hydrophobic, N-terminal signal or leader sequences from secreted and periplasmic proteins.</text>
        <dbReference type="EC" id="3.4.21.89"/>
    </reaction>
</comment>
<protein>
    <recommendedName>
        <fullName evidence="2 4">Signal peptidase I</fullName>
        <ecNumber evidence="4">3.4.21.89</ecNumber>
    </recommendedName>
</protein>
<proteinExistence type="inferred from homology"/>
<comment type="subcellular location">
    <subcellularLocation>
        <location evidence="4">Membrane</location>
        <topology evidence="4">Single-pass type II membrane protein</topology>
    </subcellularLocation>
</comment>
<evidence type="ECO:0000313" key="6">
    <source>
        <dbReference type="EMBL" id="QEN07670.1"/>
    </source>
</evidence>
<dbReference type="EC" id="3.4.21.89" evidence="4"/>
<dbReference type="PANTHER" id="PTHR43390:SF1">
    <property type="entry name" value="CHLOROPLAST PROCESSING PEPTIDASE"/>
    <property type="match status" value="1"/>
</dbReference>
<dbReference type="CDD" id="cd06530">
    <property type="entry name" value="S26_SPase_I"/>
    <property type="match status" value="1"/>
</dbReference>
<reference evidence="6 7" key="1">
    <citation type="submission" date="2019-02" db="EMBL/GenBank/DDBJ databases">
        <title>Complete Genome Sequence and Methylome Analysis of free living Spirochaetas.</title>
        <authorList>
            <person name="Fomenkov A."/>
            <person name="Dubinina G."/>
            <person name="Leshcheva N."/>
            <person name="Mikheeva N."/>
            <person name="Grabovich M."/>
            <person name="Vincze T."/>
            <person name="Roberts R.J."/>
        </authorList>
    </citation>
    <scope>NUCLEOTIDE SEQUENCE [LARGE SCALE GENOMIC DNA]</scope>
    <source>
        <strain evidence="6 7">K2</strain>
    </source>
</reference>
<dbReference type="EMBL" id="CP036150">
    <property type="protein sequence ID" value="QEN07670.1"/>
    <property type="molecule type" value="Genomic_DNA"/>
</dbReference>